<feature type="region of interest" description="Disordered" evidence="1">
    <location>
        <begin position="129"/>
        <end position="182"/>
    </location>
</feature>
<dbReference type="Proteomes" id="UP001349994">
    <property type="component" value="Unassembled WGS sequence"/>
</dbReference>
<comment type="caution">
    <text evidence="2">The sequence shown here is derived from an EMBL/GenBank/DDBJ whole genome shotgun (WGS) entry which is preliminary data.</text>
</comment>
<sequence length="245" mass="25708">MAKKNLRAQMDAARAAAAFIGAAQEAAPVLSDEKDSDFGAQDAKGAAKGAKGEPNVPERAVATSADADEPAAPAKGKRAARQVRSAASDVTMAATVPDFFTDDAPAVLARAEEELLGVPVGEAARVETGDAVAPEVPSDEASPAVTPSEPAAPAKPKAARSRKPRKKAEPAPEVVAPEGSNRMTAQVLVPMTAEQREHADLLAQVMKVTRAEVMRQALDEYWENHRGDLQAAVAAYEQLIRKLMK</sequence>
<evidence type="ECO:0008006" key="4">
    <source>
        <dbReference type="Google" id="ProtNLM"/>
    </source>
</evidence>
<organism evidence="2 3">
    <name type="scientific">Adlercreutzia wanghongyangiae</name>
    <dbReference type="NCBI Taxonomy" id="3111451"/>
    <lineage>
        <taxon>Bacteria</taxon>
        <taxon>Bacillati</taxon>
        <taxon>Actinomycetota</taxon>
        <taxon>Coriobacteriia</taxon>
        <taxon>Eggerthellales</taxon>
        <taxon>Eggerthellaceae</taxon>
        <taxon>Adlercreutzia</taxon>
    </lineage>
</organism>
<protein>
    <recommendedName>
        <fullName evidence="4">Ribbon-helix-helix protein CopG domain-containing protein</fullName>
    </recommendedName>
</protein>
<keyword evidence="3" id="KW-1185">Reference proteome</keyword>
<accession>A0ABU6IKS6</accession>
<evidence type="ECO:0000256" key="1">
    <source>
        <dbReference type="SAM" id="MobiDB-lite"/>
    </source>
</evidence>
<evidence type="ECO:0000313" key="3">
    <source>
        <dbReference type="Proteomes" id="UP001349994"/>
    </source>
</evidence>
<name>A0ABU6IKS6_9ACTN</name>
<reference evidence="2 3" key="1">
    <citation type="submission" date="2024-01" db="EMBL/GenBank/DDBJ databases">
        <title>novel species in genus Adlercreutzia.</title>
        <authorList>
            <person name="Liu X."/>
        </authorList>
    </citation>
    <scope>NUCLEOTIDE SEQUENCE [LARGE SCALE GENOMIC DNA]</scope>
    <source>
        <strain evidence="2 3">R7</strain>
    </source>
</reference>
<dbReference type="EMBL" id="JAYMFF010000038">
    <property type="protein sequence ID" value="MEC4177063.1"/>
    <property type="molecule type" value="Genomic_DNA"/>
</dbReference>
<feature type="region of interest" description="Disordered" evidence="1">
    <location>
        <begin position="26"/>
        <end position="90"/>
    </location>
</feature>
<dbReference type="RefSeq" id="WP_338211631.1">
    <property type="nucleotide sequence ID" value="NZ_JAYMFF010000038.1"/>
</dbReference>
<evidence type="ECO:0000313" key="2">
    <source>
        <dbReference type="EMBL" id="MEC4177063.1"/>
    </source>
</evidence>
<feature type="compositionally biased region" description="Basic residues" evidence="1">
    <location>
        <begin position="157"/>
        <end position="166"/>
    </location>
</feature>
<proteinExistence type="predicted"/>
<feature type="compositionally biased region" description="Low complexity" evidence="1">
    <location>
        <begin position="147"/>
        <end position="156"/>
    </location>
</feature>
<gene>
    <name evidence="2" type="ORF">VIN30_11455</name>
</gene>